<dbReference type="PANTHER" id="PTHR35041">
    <property type="entry name" value="MEDIATOR OF RNA POLYMERASE II TRANSCRIPTION SUBUNIT 1"/>
    <property type="match status" value="1"/>
</dbReference>
<dbReference type="Proteomes" id="UP001175001">
    <property type="component" value="Unassembled WGS sequence"/>
</dbReference>
<gene>
    <name evidence="2" type="ORF">DIS24_g8138</name>
</gene>
<dbReference type="AlphaFoldDB" id="A0AA40CPU1"/>
<keyword evidence="1" id="KW-0812">Transmembrane</keyword>
<keyword evidence="3" id="KW-1185">Reference proteome</keyword>
<evidence type="ECO:0000313" key="3">
    <source>
        <dbReference type="Proteomes" id="UP001175001"/>
    </source>
</evidence>
<keyword evidence="1" id="KW-1133">Transmembrane helix</keyword>
<proteinExistence type="predicted"/>
<keyword evidence="1" id="KW-0472">Membrane</keyword>
<protein>
    <submittedName>
        <fullName evidence="2">Uncharacterized protein</fullName>
    </submittedName>
</protein>
<organism evidence="2 3">
    <name type="scientific">Lasiodiplodia hormozganensis</name>
    <dbReference type="NCBI Taxonomy" id="869390"/>
    <lineage>
        <taxon>Eukaryota</taxon>
        <taxon>Fungi</taxon>
        <taxon>Dikarya</taxon>
        <taxon>Ascomycota</taxon>
        <taxon>Pezizomycotina</taxon>
        <taxon>Dothideomycetes</taxon>
        <taxon>Dothideomycetes incertae sedis</taxon>
        <taxon>Botryosphaeriales</taxon>
        <taxon>Botryosphaeriaceae</taxon>
        <taxon>Lasiodiplodia</taxon>
    </lineage>
</organism>
<name>A0AA40CPU1_9PEZI</name>
<dbReference type="PANTHER" id="PTHR35041:SF6">
    <property type="entry name" value="FORMYLMETHIONINE DEFORMYLASE-LIKE PROTEIN-RELATED"/>
    <property type="match status" value="1"/>
</dbReference>
<reference evidence="2" key="1">
    <citation type="submission" date="2023-06" db="EMBL/GenBank/DDBJ databases">
        <title>Multi-omics analyses reveal the molecular pathogenesis toolkit of Lasiodiplodia hormozganensis, a cross-kingdom pathogen.</title>
        <authorList>
            <person name="Felix C."/>
            <person name="Meneses R."/>
            <person name="Goncalves M.F.M."/>
            <person name="Tilleman L."/>
            <person name="Duarte A.S."/>
            <person name="Jorrin-Novo J.V."/>
            <person name="Van De Peer Y."/>
            <person name="Deforce D."/>
            <person name="Van Nieuwerburgh F."/>
            <person name="Esteves A.C."/>
            <person name="Alves A."/>
        </authorList>
    </citation>
    <scope>NUCLEOTIDE SEQUENCE</scope>
    <source>
        <strain evidence="2">CBS 339.90</strain>
    </source>
</reference>
<dbReference type="EMBL" id="JAUJDW010000057">
    <property type="protein sequence ID" value="KAK0645203.1"/>
    <property type="molecule type" value="Genomic_DNA"/>
</dbReference>
<sequence length="429" mass="46103">MPLIATVTPGTISVESRSVTNTTNGRVPSVDFARDETLWSDSMGVGYINEASPAVTRLLSAVSSSIGIIPITAPFPNSSFTLQFYAPALRCESLANAKKNGQPVGNCNNCTSLQTLWDDTIDSSFAANYYYWQATKPVYSQNLFFIRAGGGKSVGGDPHNISCQLWNASYTTKFKFNDGVQTTLIQDLAYESTMDFNTSVAFTSLPPGGRAYLAMYLAMSDLLSGEVGIRQGLSSSGMFGSDLPVVKTGLMACPEVLAGWKAFGSREPPLDQLVSPWMCRNNSVAAAVEDMFQNLTLSLLSSEFLNGNTTTDIRVTSPKNFWRYGPVDLLISYVAGVAVAFVALLVGGWALLANGYSADVSFSSILLTTRNADLDGVAVGQCLGAQPLDRNFEKLKLQLGVVGRTDGIEHAAFGIRGTVKELRKNQECI</sequence>
<feature type="transmembrane region" description="Helical" evidence="1">
    <location>
        <begin position="330"/>
        <end position="352"/>
    </location>
</feature>
<evidence type="ECO:0000313" key="2">
    <source>
        <dbReference type="EMBL" id="KAK0645203.1"/>
    </source>
</evidence>
<comment type="caution">
    <text evidence="2">The sequence shown here is derived from an EMBL/GenBank/DDBJ whole genome shotgun (WGS) entry which is preliminary data.</text>
</comment>
<evidence type="ECO:0000256" key="1">
    <source>
        <dbReference type="SAM" id="Phobius"/>
    </source>
</evidence>
<accession>A0AA40CPU1</accession>